<dbReference type="InterPro" id="IPR050873">
    <property type="entry name" value="V-ATPase_V0D/AC39_subunit"/>
</dbReference>
<keyword evidence="5" id="KW-1185">Reference proteome</keyword>
<accession>A0A7M2RJV1</accession>
<evidence type="ECO:0000256" key="3">
    <source>
        <dbReference type="ARBA" id="ARBA00023065"/>
    </source>
</evidence>
<keyword evidence="2" id="KW-0813">Transport</keyword>
<proteinExistence type="inferred from homology"/>
<dbReference type="AlphaFoldDB" id="A0A7M2RJV1"/>
<reference evidence="4 5" key="1">
    <citation type="submission" date="2020-10" db="EMBL/GenBank/DDBJ databases">
        <title>Blautia liquoris sp.nov., isolated from the mud in a fermentation cellar used for the production of Chinese strong-flavoured liquor.</title>
        <authorList>
            <person name="Lu L."/>
        </authorList>
    </citation>
    <scope>NUCLEOTIDE SEQUENCE [LARGE SCALE GENOMIC DNA]</scope>
    <source>
        <strain evidence="4 5">LZLJ-3</strain>
    </source>
</reference>
<keyword evidence="3" id="KW-0406">Ion transport</keyword>
<dbReference type="PANTHER" id="PTHR38682:SF1">
    <property type="entry name" value="V-TYPE ATP SYNTHASE SUBUNIT C"/>
    <property type="match status" value="1"/>
</dbReference>
<comment type="similarity">
    <text evidence="1">Belongs to the V-ATPase V0D/AC39 subunit family.</text>
</comment>
<dbReference type="EMBL" id="CP063304">
    <property type="protein sequence ID" value="QOV20274.1"/>
    <property type="molecule type" value="Genomic_DNA"/>
</dbReference>
<dbReference type="RefSeq" id="WP_193736594.1">
    <property type="nucleotide sequence ID" value="NZ_CP063304.1"/>
</dbReference>
<gene>
    <name evidence="4" type="ORF">INP51_04820</name>
</gene>
<evidence type="ECO:0000256" key="2">
    <source>
        <dbReference type="ARBA" id="ARBA00022448"/>
    </source>
</evidence>
<dbReference type="PANTHER" id="PTHR38682">
    <property type="entry name" value="V-TYPE ATP SYNTHASE SUBUNIT C"/>
    <property type="match status" value="1"/>
</dbReference>
<dbReference type="GO" id="GO:0046961">
    <property type="term" value="F:proton-transporting ATPase activity, rotational mechanism"/>
    <property type="evidence" value="ECO:0007669"/>
    <property type="project" value="InterPro"/>
</dbReference>
<dbReference type="SUPFAM" id="SSF103486">
    <property type="entry name" value="V-type ATP synthase subunit C"/>
    <property type="match status" value="1"/>
</dbReference>
<dbReference type="InterPro" id="IPR002843">
    <property type="entry name" value="ATPase_V0-cplx_csu/dsu"/>
</dbReference>
<dbReference type="KEGG" id="bliq:INP51_04820"/>
<protein>
    <submittedName>
        <fullName evidence="4">V-type ATPase subunit</fullName>
    </submittedName>
</protein>
<dbReference type="Pfam" id="PF01992">
    <property type="entry name" value="vATP-synt_AC39"/>
    <property type="match status" value="1"/>
</dbReference>
<dbReference type="Gene3D" id="1.10.132.50">
    <property type="entry name" value="ATP synthase (C/AC39) subunit, domain 3"/>
    <property type="match status" value="1"/>
</dbReference>
<dbReference type="Gene3D" id="1.20.1690.10">
    <property type="entry name" value="V-type ATP synthase subunit C domain"/>
    <property type="match status" value="2"/>
</dbReference>
<sequence length="323" mass="36574">MADHSNAYAVARIRVLENSLLTQSDIDQLMACKTYESCLAFLTDKGWGTPDHRSDAQNILRAEREKIWDLIRDMKVDMATFDVLACQNLYHNLKAAVKETVTGPSPVNVYYEKTAIPKEEMLRIVYEKDFEKLPEHMQEAAAEALKVMLQTRDGQLCDIIVDRALLEAVRQMGKSSGSDMIWAYAENFVSSADMKIAFRAAKTGKTKSFLDRALAECDLLDLDKLSMASVSGFDAICEYLSETGFSEAVDAAKESNSAFERWCDNRILACISPQKYNPFTTGPLIAYVLARENEISTVRMILTWKKNKLPEESIRERIRVMYV</sequence>
<name>A0A7M2RJV1_9FIRM</name>
<organism evidence="4 5">
    <name type="scientific">Blautia liquoris</name>
    <dbReference type="NCBI Taxonomy" id="2779518"/>
    <lineage>
        <taxon>Bacteria</taxon>
        <taxon>Bacillati</taxon>
        <taxon>Bacillota</taxon>
        <taxon>Clostridia</taxon>
        <taxon>Lachnospirales</taxon>
        <taxon>Lachnospiraceae</taxon>
        <taxon>Blautia</taxon>
    </lineage>
</organism>
<dbReference type="InterPro" id="IPR035067">
    <property type="entry name" value="V-type_ATPase_csu/dsu"/>
</dbReference>
<evidence type="ECO:0000313" key="4">
    <source>
        <dbReference type="EMBL" id="QOV20274.1"/>
    </source>
</evidence>
<dbReference type="Proteomes" id="UP000593601">
    <property type="component" value="Chromosome"/>
</dbReference>
<dbReference type="InterPro" id="IPR036079">
    <property type="entry name" value="ATPase_csu/dsu_sf"/>
</dbReference>
<dbReference type="InterPro" id="IPR044911">
    <property type="entry name" value="V-type_ATPase_csu/dsu_dom_3"/>
</dbReference>
<evidence type="ECO:0000313" key="5">
    <source>
        <dbReference type="Proteomes" id="UP000593601"/>
    </source>
</evidence>
<evidence type="ECO:0000256" key="1">
    <source>
        <dbReference type="ARBA" id="ARBA00006709"/>
    </source>
</evidence>